<dbReference type="SUPFAM" id="SSF53448">
    <property type="entry name" value="Nucleotide-diphospho-sugar transferases"/>
    <property type="match status" value="1"/>
</dbReference>
<dbReference type="InterPro" id="IPR025877">
    <property type="entry name" value="MobA-like_NTP_Trfase"/>
</dbReference>
<keyword evidence="5" id="KW-0460">Magnesium</keyword>
<proteinExistence type="inferred from homology"/>
<sequence length="195" mass="22168">SMNAAILAGGKSSRMGSNKAFLKLKGKTFIELQIELLREMFDEIFISANTPSEYEYLNLPIFKDVYPGKGPLGGIYTSLINSSSFHTFMLACDMPFVGPELIKHLKNHTKEYDVVIPKSEKGLEPLHAFYSRNCIDPIKRELEEDNLRIISFFPHVNVKIVELDSLVTSDSFNNSIKNLNTRDEYEGIRNKDFPV</sequence>
<dbReference type="HAMAP" id="MF_00316">
    <property type="entry name" value="MobA"/>
    <property type="match status" value="1"/>
</dbReference>
<dbReference type="AlphaFoldDB" id="X0S3R8"/>
<feature type="domain" description="MobA-like NTP transferase" evidence="8">
    <location>
        <begin position="4"/>
        <end position="148"/>
    </location>
</feature>
<dbReference type="Pfam" id="PF12804">
    <property type="entry name" value="NTP_transf_3"/>
    <property type="match status" value="1"/>
</dbReference>
<evidence type="ECO:0000256" key="1">
    <source>
        <dbReference type="ARBA" id="ARBA00022490"/>
    </source>
</evidence>
<evidence type="ECO:0000256" key="6">
    <source>
        <dbReference type="ARBA" id="ARBA00023134"/>
    </source>
</evidence>
<evidence type="ECO:0000313" key="9">
    <source>
        <dbReference type="EMBL" id="GAF70557.1"/>
    </source>
</evidence>
<keyword evidence="2" id="KW-0808">Transferase</keyword>
<dbReference type="PANTHER" id="PTHR19136">
    <property type="entry name" value="MOLYBDENUM COFACTOR GUANYLYLTRANSFERASE"/>
    <property type="match status" value="1"/>
</dbReference>
<dbReference type="GO" id="GO:0005525">
    <property type="term" value="F:GTP binding"/>
    <property type="evidence" value="ECO:0007669"/>
    <property type="project" value="UniProtKB-KW"/>
</dbReference>
<dbReference type="InterPro" id="IPR013482">
    <property type="entry name" value="Molybde_CF_guanTrfase"/>
</dbReference>
<keyword evidence="7" id="KW-0501">Molybdenum cofactor biosynthesis</keyword>
<protein>
    <recommendedName>
        <fullName evidence="8">MobA-like NTP transferase domain-containing protein</fullName>
    </recommendedName>
</protein>
<name>X0S3R8_9ZZZZ</name>
<evidence type="ECO:0000256" key="5">
    <source>
        <dbReference type="ARBA" id="ARBA00022842"/>
    </source>
</evidence>
<gene>
    <name evidence="9" type="ORF">S01H1_17267</name>
</gene>
<accession>X0S3R8</accession>
<dbReference type="Gene3D" id="3.90.550.10">
    <property type="entry name" value="Spore Coat Polysaccharide Biosynthesis Protein SpsA, Chain A"/>
    <property type="match status" value="1"/>
</dbReference>
<dbReference type="GO" id="GO:0006777">
    <property type="term" value="P:Mo-molybdopterin cofactor biosynthetic process"/>
    <property type="evidence" value="ECO:0007669"/>
    <property type="project" value="UniProtKB-KW"/>
</dbReference>
<evidence type="ECO:0000256" key="7">
    <source>
        <dbReference type="ARBA" id="ARBA00023150"/>
    </source>
</evidence>
<evidence type="ECO:0000256" key="3">
    <source>
        <dbReference type="ARBA" id="ARBA00022723"/>
    </source>
</evidence>
<dbReference type="CDD" id="cd02503">
    <property type="entry name" value="MobA"/>
    <property type="match status" value="1"/>
</dbReference>
<dbReference type="InterPro" id="IPR029044">
    <property type="entry name" value="Nucleotide-diphossugar_trans"/>
</dbReference>
<evidence type="ECO:0000256" key="4">
    <source>
        <dbReference type="ARBA" id="ARBA00022741"/>
    </source>
</evidence>
<keyword evidence="6" id="KW-0342">GTP-binding</keyword>
<evidence type="ECO:0000259" key="8">
    <source>
        <dbReference type="Pfam" id="PF12804"/>
    </source>
</evidence>
<dbReference type="GO" id="GO:0046872">
    <property type="term" value="F:metal ion binding"/>
    <property type="evidence" value="ECO:0007669"/>
    <property type="project" value="UniProtKB-KW"/>
</dbReference>
<keyword evidence="1" id="KW-0963">Cytoplasm</keyword>
<dbReference type="GO" id="GO:0016779">
    <property type="term" value="F:nucleotidyltransferase activity"/>
    <property type="evidence" value="ECO:0007669"/>
    <property type="project" value="TreeGrafter"/>
</dbReference>
<reference evidence="9" key="1">
    <citation type="journal article" date="2014" name="Front. Microbiol.">
        <title>High frequency of phylogenetically diverse reductive dehalogenase-homologous genes in deep subseafloor sedimentary metagenomes.</title>
        <authorList>
            <person name="Kawai M."/>
            <person name="Futagami T."/>
            <person name="Toyoda A."/>
            <person name="Takaki Y."/>
            <person name="Nishi S."/>
            <person name="Hori S."/>
            <person name="Arai W."/>
            <person name="Tsubouchi T."/>
            <person name="Morono Y."/>
            <person name="Uchiyama I."/>
            <person name="Ito T."/>
            <person name="Fujiyama A."/>
            <person name="Inagaki F."/>
            <person name="Takami H."/>
        </authorList>
    </citation>
    <scope>NUCLEOTIDE SEQUENCE</scope>
    <source>
        <strain evidence="9">Expedition CK06-06</strain>
    </source>
</reference>
<dbReference type="PANTHER" id="PTHR19136:SF81">
    <property type="entry name" value="MOLYBDENUM COFACTOR GUANYLYLTRANSFERASE"/>
    <property type="match status" value="1"/>
</dbReference>
<dbReference type="EMBL" id="BARS01009152">
    <property type="protein sequence ID" value="GAF70557.1"/>
    <property type="molecule type" value="Genomic_DNA"/>
</dbReference>
<feature type="non-terminal residue" evidence="9">
    <location>
        <position position="1"/>
    </location>
</feature>
<keyword evidence="4" id="KW-0547">Nucleotide-binding</keyword>
<evidence type="ECO:0000256" key="2">
    <source>
        <dbReference type="ARBA" id="ARBA00022679"/>
    </source>
</evidence>
<keyword evidence="3" id="KW-0479">Metal-binding</keyword>
<comment type="caution">
    <text evidence="9">The sequence shown here is derived from an EMBL/GenBank/DDBJ whole genome shotgun (WGS) entry which is preliminary data.</text>
</comment>
<organism evidence="9">
    <name type="scientific">marine sediment metagenome</name>
    <dbReference type="NCBI Taxonomy" id="412755"/>
    <lineage>
        <taxon>unclassified sequences</taxon>
        <taxon>metagenomes</taxon>
        <taxon>ecological metagenomes</taxon>
    </lineage>
</organism>